<evidence type="ECO:0000313" key="1">
    <source>
        <dbReference type="EMBL" id="PIR41121.1"/>
    </source>
</evidence>
<dbReference type="GO" id="GO:0016884">
    <property type="term" value="F:carbon-nitrogen ligase activity, with glutamine as amido-N-donor"/>
    <property type="evidence" value="ECO:0007669"/>
    <property type="project" value="InterPro"/>
</dbReference>
<protein>
    <submittedName>
        <fullName evidence="1">Aspartyl-tRNA amidotransferase</fullName>
    </submittedName>
</protein>
<dbReference type="AlphaFoldDB" id="A0A2H0R3K8"/>
<dbReference type="Gene3D" id="1.10.10.410">
    <property type="match status" value="1"/>
</dbReference>
<dbReference type="Pfam" id="PF09424">
    <property type="entry name" value="YqeY"/>
    <property type="match status" value="1"/>
</dbReference>
<keyword evidence="1" id="KW-0808">Transferase</keyword>
<dbReference type="EMBL" id="PCXO01000012">
    <property type="protein sequence ID" value="PIR41121.1"/>
    <property type="molecule type" value="Genomic_DNA"/>
</dbReference>
<dbReference type="Gene3D" id="1.10.1510.10">
    <property type="entry name" value="Uncharacterised protein YqeY/AIM41 PF09424, N-terminal domain"/>
    <property type="match status" value="1"/>
</dbReference>
<dbReference type="SUPFAM" id="SSF89095">
    <property type="entry name" value="GatB/YqeY motif"/>
    <property type="match status" value="1"/>
</dbReference>
<dbReference type="InterPro" id="IPR003789">
    <property type="entry name" value="Asn/Gln_tRNA_amidoTrase-B-like"/>
</dbReference>
<comment type="caution">
    <text evidence="1">The sequence shown here is derived from an EMBL/GenBank/DDBJ whole genome shotgun (WGS) entry which is preliminary data.</text>
</comment>
<dbReference type="GO" id="GO:0016740">
    <property type="term" value="F:transferase activity"/>
    <property type="evidence" value="ECO:0007669"/>
    <property type="project" value="UniProtKB-KW"/>
</dbReference>
<dbReference type="PANTHER" id="PTHR28055:SF1">
    <property type="entry name" value="ALTERED INHERITANCE OF MITOCHONDRIA PROTEIN 41, MITOCHONDRIAL"/>
    <property type="match status" value="1"/>
</dbReference>
<dbReference type="Proteomes" id="UP000230232">
    <property type="component" value="Unassembled WGS sequence"/>
</dbReference>
<dbReference type="InterPro" id="IPR019004">
    <property type="entry name" value="YqeY/Aim41"/>
</dbReference>
<dbReference type="InterPro" id="IPR042184">
    <property type="entry name" value="YqeY/Aim41_N"/>
</dbReference>
<reference evidence="1 2" key="1">
    <citation type="submission" date="2017-09" db="EMBL/GenBank/DDBJ databases">
        <title>Depth-based differentiation of microbial function through sediment-hosted aquifers and enrichment of novel symbionts in the deep terrestrial subsurface.</title>
        <authorList>
            <person name="Probst A.J."/>
            <person name="Ladd B."/>
            <person name="Jarett J.K."/>
            <person name="Geller-Mcgrath D.E."/>
            <person name="Sieber C.M."/>
            <person name="Emerson J.B."/>
            <person name="Anantharaman K."/>
            <person name="Thomas B.C."/>
            <person name="Malmstrom R."/>
            <person name="Stieglmeier M."/>
            <person name="Klingl A."/>
            <person name="Woyke T."/>
            <person name="Ryan C.M."/>
            <person name="Banfield J.F."/>
        </authorList>
    </citation>
    <scope>NUCLEOTIDE SEQUENCE [LARGE SCALE GENOMIC DNA]</scope>
    <source>
        <strain evidence="1">CG10_big_fil_rev_8_21_14_0_10_46_23</strain>
    </source>
</reference>
<gene>
    <name evidence="1" type="ORF">COV31_03195</name>
</gene>
<organism evidence="1 2">
    <name type="scientific">Candidatus Yanofskybacteria bacterium CG10_big_fil_rev_8_21_14_0_10_46_23</name>
    <dbReference type="NCBI Taxonomy" id="1975098"/>
    <lineage>
        <taxon>Bacteria</taxon>
        <taxon>Candidatus Yanofskyibacteriota</taxon>
    </lineage>
</organism>
<accession>A0A2H0R3K8</accession>
<dbReference type="InterPro" id="IPR023168">
    <property type="entry name" value="GatB_Yqey_C_2"/>
</dbReference>
<name>A0A2H0R3K8_9BACT</name>
<evidence type="ECO:0000313" key="2">
    <source>
        <dbReference type="Proteomes" id="UP000230232"/>
    </source>
</evidence>
<dbReference type="PANTHER" id="PTHR28055">
    <property type="entry name" value="ALTERED INHERITANCE OF MITOCHONDRIA PROTEIN 41, MITOCHONDRIAL"/>
    <property type="match status" value="1"/>
</dbReference>
<proteinExistence type="predicted"/>
<sequence>MSELKKKIQAEGIQALKSGDKDKRGTLNLLLNAIKNKEVEKRSGLAPEVEDRETASQLTDGEVQKVIQAEVKKRRDSIEAYRVANREEMAQKEEAEIGLMEVYLPTPLSDEEVGQTIDQIIDETNAEGPQDMGAVMGQVMARLGGRADGTKVSRMVMEALNALQDGGESAKI</sequence>